<protein>
    <submittedName>
        <fullName evidence="3">Tetratricopeptide repeat protein</fullName>
    </submittedName>
</protein>
<keyword evidence="1" id="KW-0802">TPR repeat</keyword>
<reference evidence="4" key="1">
    <citation type="journal article" date="2019" name="Int. J. Syst. Evol. Microbiol.">
        <title>The Global Catalogue of Microorganisms (GCM) 10K type strain sequencing project: providing services to taxonomists for standard genome sequencing and annotation.</title>
        <authorList>
            <consortium name="The Broad Institute Genomics Platform"/>
            <consortium name="The Broad Institute Genome Sequencing Center for Infectious Disease"/>
            <person name="Wu L."/>
            <person name="Ma J."/>
        </authorList>
    </citation>
    <scope>NUCLEOTIDE SEQUENCE [LARGE SCALE GENOMIC DNA]</scope>
    <source>
        <strain evidence="4">JCM 18326</strain>
    </source>
</reference>
<dbReference type="Pfam" id="PF13174">
    <property type="entry name" value="TPR_6"/>
    <property type="match status" value="1"/>
</dbReference>
<dbReference type="PROSITE" id="PS50005">
    <property type="entry name" value="TPR"/>
    <property type="match status" value="1"/>
</dbReference>
<dbReference type="InterPro" id="IPR011990">
    <property type="entry name" value="TPR-like_helical_dom_sf"/>
</dbReference>
<dbReference type="Gene3D" id="1.25.40.10">
    <property type="entry name" value="Tetratricopeptide repeat domain"/>
    <property type="match status" value="2"/>
</dbReference>
<organism evidence="3 4">
    <name type="scientific">Algivirga pacifica</name>
    <dbReference type="NCBI Taxonomy" id="1162670"/>
    <lineage>
        <taxon>Bacteria</taxon>
        <taxon>Pseudomonadati</taxon>
        <taxon>Bacteroidota</taxon>
        <taxon>Cytophagia</taxon>
        <taxon>Cytophagales</taxon>
        <taxon>Flammeovirgaceae</taxon>
        <taxon>Algivirga</taxon>
    </lineage>
</organism>
<keyword evidence="2" id="KW-0812">Transmembrane</keyword>
<keyword evidence="2" id="KW-0472">Membrane</keyword>
<feature type="transmembrane region" description="Helical" evidence="2">
    <location>
        <begin position="42"/>
        <end position="61"/>
    </location>
</feature>
<feature type="repeat" description="TPR" evidence="1">
    <location>
        <begin position="149"/>
        <end position="182"/>
    </location>
</feature>
<sequence length="235" mass="25876">MQTMEEKKNKQTENIEKLIESPEALQDTLGTAEKFAEKNKNLIMAAMAGFAVFVLAVFGYVKFQDSKNMEGQEVLSPSVFFLEKGEYQKALEGDGNSKGFVRIADEFSGTAAANLASYYAGVAYLNTGEFDQAIAYLEDFSSNDLLVQARAFALLGDAYVEKENYEKAASYFEKAASYKENKAFAPTYLYKKALAEEAAGNANAAVETYQEIASDYETSQEAIEAKKSIARLSVK</sequence>
<name>A0ABP9D8V2_9BACT</name>
<evidence type="ECO:0000256" key="2">
    <source>
        <dbReference type="SAM" id="Phobius"/>
    </source>
</evidence>
<dbReference type="SUPFAM" id="SSF48452">
    <property type="entry name" value="TPR-like"/>
    <property type="match status" value="1"/>
</dbReference>
<dbReference type="Pfam" id="PF13432">
    <property type="entry name" value="TPR_16"/>
    <property type="match status" value="1"/>
</dbReference>
<dbReference type="EMBL" id="BAABJX010000024">
    <property type="protein sequence ID" value="GAA4832088.1"/>
    <property type="molecule type" value="Genomic_DNA"/>
</dbReference>
<accession>A0ABP9D8V2</accession>
<comment type="caution">
    <text evidence="3">The sequence shown here is derived from an EMBL/GenBank/DDBJ whole genome shotgun (WGS) entry which is preliminary data.</text>
</comment>
<proteinExistence type="predicted"/>
<gene>
    <name evidence="3" type="ORF">GCM10023331_16700</name>
</gene>
<evidence type="ECO:0000313" key="3">
    <source>
        <dbReference type="EMBL" id="GAA4832088.1"/>
    </source>
</evidence>
<evidence type="ECO:0000313" key="4">
    <source>
        <dbReference type="Proteomes" id="UP001500298"/>
    </source>
</evidence>
<dbReference type="Proteomes" id="UP001500298">
    <property type="component" value="Unassembled WGS sequence"/>
</dbReference>
<keyword evidence="4" id="KW-1185">Reference proteome</keyword>
<keyword evidence="2" id="KW-1133">Transmembrane helix</keyword>
<dbReference type="InterPro" id="IPR019734">
    <property type="entry name" value="TPR_rpt"/>
</dbReference>
<evidence type="ECO:0000256" key="1">
    <source>
        <dbReference type="PROSITE-ProRule" id="PRU00339"/>
    </source>
</evidence>